<keyword evidence="6" id="KW-1185">Reference proteome</keyword>
<dbReference type="PANTHER" id="PTHR44196">
    <property type="entry name" value="DEHYDROGENASE/REDUCTASE SDR FAMILY MEMBER 7B"/>
    <property type="match status" value="1"/>
</dbReference>
<dbReference type="OrthoDB" id="9810734at2"/>
<dbReference type="Gene3D" id="3.40.50.720">
    <property type="entry name" value="NAD(P)-binding Rossmann-like Domain"/>
    <property type="match status" value="1"/>
</dbReference>
<comment type="similarity">
    <text evidence="1 3">Belongs to the short-chain dehydrogenases/reductases (SDR) family.</text>
</comment>
<feature type="domain" description="Ketoreductase" evidence="4">
    <location>
        <begin position="7"/>
        <end position="187"/>
    </location>
</feature>
<evidence type="ECO:0000256" key="1">
    <source>
        <dbReference type="ARBA" id="ARBA00006484"/>
    </source>
</evidence>
<name>A0A432W0T6_9GAMM</name>
<dbReference type="Proteomes" id="UP000288395">
    <property type="component" value="Unassembled WGS sequence"/>
</dbReference>
<dbReference type="SUPFAM" id="SSF51735">
    <property type="entry name" value="NAD(P)-binding Rossmann-fold domains"/>
    <property type="match status" value="1"/>
</dbReference>
<dbReference type="SMART" id="SM00822">
    <property type="entry name" value="PKS_KR"/>
    <property type="match status" value="1"/>
</dbReference>
<dbReference type="InterPro" id="IPR002347">
    <property type="entry name" value="SDR_fam"/>
</dbReference>
<dbReference type="RefSeq" id="WP_126766428.1">
    <property type="nucleotide sequence ID" value="NZ_PIPJ01000002.1"/>
</dbReference>
<dbReference type="GO" id="GO:0016491">
    <property type="term" value="F:oxidoreductase activity"/>
    <property type="evidence" value="ECO:0007669"/>
    <property type="project" value="UniProtKB-KW"/>
</dbReference>
<dbReference type="NCBIfam" id="NF004825">
    <property type="entry name" value="PRK06181.1"/>
    <property type="match status" value="1"/>
</dbReference>
<evidence type="ECO:0000313" key="6">
    <source>
        <dbReference type="Proteomes" id="UP000288395"/>
    </source>
</evidence>
<dbReference type="PRINTS" id="PR00081">
    <property type="entry name" value="GDHRDH"/>
</dbReference>
<accession>A0A432W0T6</accession>
<dbReference type="AlphaFoldDB" id="A0A432W0T6"/>
<keyword evidence="2" id="KW-0560">Oxidoreductase</keyword>
<evidence type="ECO:0000256" key="2">
    <source>
        <dbReference type="ARBA" id="ARBA00023002"/>
    </source>
</evidence>
<evidence type="ECO:0000313" key="5">
    <source>
        <dbReference type="EMBL" id="RUO22627.1"/>
    </source>
</evidence>
<dbReference type="GO" id="GO:0016020">
    <property type="term" value="C:membrane"/>
    <property type="evidence" value="ECO:0007669"/>
    <property type="project" value="TreeGrafter"/>
</dbReference>
<reference evidence="6" key="1">
    <citation type="journal article" date="2018" name="Front. Microbiol.">
        <title>Genome-Based Analysis Reveals the Taxonomy and Diversity of the Family Idiomarinaceae.</title>
        <authorList>
            <person name="Liu Y."/>
            <person name="Lai Q."/>
            <person name="Shao Z."/>
        </authorList>
    </citation>
    <scope>NUCLEOTIDE SEQUENCE [LARGE SCALE GENOMIC DNA]</scope>
    <source>
        <strain evidence="6">GBPy7</strain>
    </source>
</reference>
<evidence type="ECO:0000259" key="4">
    <source>
        <dbReference type="SMART" id="SM00822"/>
    </source>
</evidence>
<dbReference type="InterPro" id="IPR036291">
    <property type="entry name" value="NAD(P)-bd_dom_sf"/>
</dbReference>
<comment type="caution">
    <text evidence="5">The sequence shown here is derived from an EMBL/GenBank/DDBJ whole genome shotgun (WGS) entry which is preliminary data.</text>
</comment>
<dbReference type="EMBL" id="PIPJ01000002">
    <property type="protein sequence ID" value="RUO22627.1"/>
    <property type="molecule type" value="Genomic_DNA"/>
</dbReference>
<gene>
    <name evidence="5" type="ORF">CWE08_05510</name>
</gene>
<sequence length="259" mass="27787">MSKINGKTIWLTGASSGIGLALAEALAEKGARLILTARSEATLNELAERLPGNHRVFSLDLSNPENAFQHGQDLVANETIDVLINNAGVSQRSAVLDTDLSVYRQLMEIDYFSVIALTKSVLAQMQARKQGHVVTIASVAGKVGSKLRSGYSGAKFGVIGFMDCARAEMAEHNVHFTTICPGFVRTQVSHNALTGDGSKLNQEDPDITGGISPEECAAAIIKAIEQDRDEVIVGKGLSKLAPTLQRFFPNLVRKLSAKR</sequence>
<protein>
    <submittedName>
        <fullName evidence="5">Short chain dehydrogenase</fullName>
    </submittedName>
</protein>
<organism evidence="5 6">
    <name type="scientific">Aliidiomarina iranensis</name>
    <dbReference type="NCBI Taxonomy" id="1434071"/>
    <lineage>
        <taxon>Bacteria</taxon>
        <taxon>Pseudomonadati</taxon>
        <taxon>Pseudomonadota</taxon>
        <taxon>Gammaproteobacteria</taxon>
        <taxon>Alteromonadales</taxon>
        <taxon>Idiomarinaceae</taxon>
        <taxon>Aliidiomarina</taxon>
    </lineage>
</organism>
<dbReference type="PANTHER" id="PTHR44196:SF1">
    <property type="entry name" value="DEHYDROGENASE_REDUCTASE SDR FAMILY MEMBER 7B"/>
    <property type="match status" value="1"/>
</dbReference>
<proteinExistence type="inferred from homology"/>
<dbReference type="Pfam" id="PF00106">
    <property type="entry name" value="adh_short"/>
    <property type="match status" value="1"/>
</dbReference>
<evidence type="ECO:0000256" key="3">
    <source>
        <dbReference type="RuleBase" id="RU000363"/>
    </source>
</evidence>
<dbReference type="PROSITE" id="PS00061">
    <property type="entry name" value="ADH_SHORT"/>
    <property type="match status" value="1"/>
</dbReference>
<dbReference type="PRINTS" id="PR00080">
    <property type="entry name" value="SDRFAMILY"/>
</dbReference>
<dbReference type="InterPro" id="IPR057326">
    <property type="entry name" value="KR_dom"/>
</dbReference>
<dbReference type="InterPro" id="IPR020904">
    <property type="entry name" value="Sc_DH/Rdtase_CS"/>
</dbReference>